<dbReference type="SUPFAM" id="SSF47413">
    <property type="entry name" value="lambda repressor-like DNA-binding domains"/>
    <property type="match status" value="1"/>
</dbReference>
<keyword evidence="1" id="KW-0238">DNA-binding</keyword>
<dbReference type="InterPro" id="IPR001387">
    <property type="entry name" value="Cro/C1-type_HTH"/>
</dbReference>
<feature type="transmembrane region" description="Helical" evidence="2">
    <location>
        <begin position="181"/>
        <end position="207"/>
    </location>
</feature>
<dbReference type="AlphaFoldDB" id="M5AIL7"/>
<dbReference type="PANTHER" id="PTHR46558:SF15">
    <property type="entry name" value="HELIX-TURN-HELIX DOMAIN PROTEIN"/>
    <property type="match status" value="1"/>
</dbReference>
<feature type="transmembrane region" description="Helical" evidence="2">
    <location>
        <begin position="153"/>
        <end position="175"/>
    </location>
</feature>
<keyword evidence="2" id="KW-0812">Transmembrane</keyword>
<dbReference type="CDD" id="cd00093">
    <property type="entry name" value="HTH_XRE"/>
    <property type="match status" value="1"/>
</dbReference>
<evidence type="ECO:0000259" key="3">
    <source>
        <dbReference type="PROSITE" id="PS50943"/>
    </source>
</evidence>
<keyword evidence="2" id="KW-1133">Transmembrane helix</keyword>
<protein>
    <submittedName>
        <fullName evidence="4">XRE family transcriptional regulator</fullName>
    </submittedName>
</protein>
<name>M5AIL7_LEVBR</name>
<dbReference type="SMART" id="SM00530">
    <property type="entry name" value="HTH_XRE"/>
    <property type="match status" value="1"/>
</dbReference>
<keyword evidence="2" id="KW-0472">Membrane</keyword>
<dbReference type="PATRIC" id="fig|1001583.3.peg.2566"/>
<feature type="transmembrane region" description="Helical" evidence="2">
    <location>
        <begin position="91"/>
        <end position="109"/>
    </location>
</feature>
<keyword evidence="4" id="KW-0614">Plasmid</keyword>
<feature type="domain" description="HTH cro/C1-type" evidence="3">
    <location>
        <begin position="13"/>
        <end position="67"/>
    </location>
</feature>
<proteinExistence type="predicted"/>
<dbReference type="Pfam" id="PF01381">
    <property type="entry name" value="HTH_3"/>
    <property type="match status" value="1"/>
</dbReference>
<dbReference type="KEGG" id="lbk:LVISKB_P9-0006"/>
<evidence type="ECO:0000313" key="4">
    <source>
        <dbReference type="EMBL" id="BAN08217.1"/>
    </source>
</evidence>
<dbReference type="PANTHER" id="PTHR46558">
    <property type="entry name" value="TRACRIPTIONAL REGULATORY PROTEIN-RELATED-RELATED"/>
    <property type="match status" value="1"/>
</dbReference>
<geneLocation type="plasmid" evidence="4 5">
    <name>pKB290-9</name>
</geneLocation>
<gene>
    <name evidence="4" type="ORF">LVISKB_P9-0006</name>
</gene>
<evidence type="ECO:0000313" key="5">
    <source>
        <dbReference type="Proteomes" id="UP000012042"/>
    </source>
</evidence>
<evidence type="ECO:0000256" key="1">
    <source>
        <dbReference type="ARBA" id="ARBA00023125"/>
    </source>
</evidence>
<evidence type="ECO:0000256" key="2">
    <source>
        <dbReference type="SAM" id="Phobius"/>
    </source>
</evidence>
<dbReference type="PROSITE" id="PS50943">
    <property type="entry name" value="HTH_CROC1"/>
    <property type="match status" value="1"/>
</dbReference>
<feature type="transmembrane region" description="Helical" evidence="2">
    <location>
        <begin position="121"/>
        <end position="141"/>
    </location>
</feature>
<reference evidence="4 5" key="1">
    <citation type="journal article" date="2013" name="PLoS ONE">
        <title>Genomic Analysis by Deep Sequencing of the Probiotic Lactobacillus brevis KB290 Harboring Nine Plasmids Reveals Genomic Stability.</title>
        <authorList>
            <person name="Fukao M."/>
            <person name="Oshima K."/>
            <person name="Morita H."/>
            <person name="Toh H."/>
            <person name="Suda W."/>
            <person name="Kim S.W."/>
            <person name="Suzuki S."/>
            <person name="Yakabe T."/>
            <person name="Hattori M."/>
            <person name="Yajima N."/>
        </authorList>
    </citation>
    <scope>NUCLEOTIDE SEQUENCE [LARGE SCALE GENOMIC DNA]</scope>
    <source>
        <strain evidence="4 5">KB290</strain>
        <plasmid evidence="4">pKB290-9</plasmid>
    </source>
</reference>
<dbReference type="EMBL" id="AP012176">
    <property type="protein sequence ID" value="BAN08217.1"/>
    <property type="molecule type" value="Genomic_DNA"/>
</dbReference>
<sequence length="221" mass="24881">MSLGGNMKFQEKIKTLRLQGKMTQEAMAKSLLVSRKTVSSWENGRNYPDIKTLVKISDVFSVSLDTLLREDQVMTDRLSELEKLSKKNLRIFKVSYGFMVVLTVLSYVSSMTRIYYPRNGWLVIFYVTSVAICLTHFPLTGHQLREWFVSFDHLLLFLLILIGTGYLALHASFIATGESAFYLTGTIVGAIFGGLIRVVSVMAIVIFSPDKVLKMTATSLD</sequence>
<dbReference type="Proteomes" id="UP000012042">
    <property type="component" value="Plasmid pKB290-9"/>
</dbReference>
<dbReference type="GO" id="GO:0003677">
    <property type="term" value="F:DNA binding"/>
    <property type="evidence" value="ECO:0007669"/>
    <property type="project" value="UniProtKB-KW"/>
</dbReference>
<organism evidence="4 5">
    <name type="scientific">Levilactobacillus brevis KB290</name>
    <dbReference type="NCBI Taxonomy" id="1001583"/>
    <lineage>
        <taxon>Bacteria</taxon>
        <taxon>Bacillati</taxon>
        <taxon>Bacillota</taxon>
        <taxon>Bacilli</taxon>
        <taxon>Lactobacillales</taxon>
        <taxon>Lactobacillaceae</taxon>
        <taxon>Levilactobacillus</taxon>
    </lineage>
</organism>
<accession>M5AIL7</accession>
<dbReference type="HOGENOM" id="CLU_066192_2_2_9"/>
<dbReference type="Gene3D" id="1.10.260.40">
    <property type="entry name" value="lambda repressor-like DNA-binding domains"/>
    <property type="match status" value="1"/>
</dbReference>
<dbReference type="InterPro" id="IPR010982">
    <property type="entry name" value="Lambda_DNA-bd_dom_sf"/>
</dbReference>